<reference evidence="1" key="1">
    <citation type="journal article" date="2021" name="Nat. Commun.">
        <title>Genetic determinants of endophytism in the Arabidopsis root mycobiome.</title>
        <authorList>
            <person name="Mesny F."/>
            <person name="Miyauchi S."/>
            <person name="Thiergart T."/>
            <person name="Pickel B."/>
            <person name="Atanasova L."/>
            <person name="Karlsson M."/>
            <person name="Huettel B."/>
            <person name="Barry K.W."/>
            <person name="Haridas S."/>
            <person name="Chen C."/>
            <person name="Bauer D."/>
            <person name="Andreopoulos W."/>
            <person name="Pangilinan J."/>
            <person name="LaButti K."/>
            <person name="Riley R."/>
            <person name="Lipzen A."/>
            <person name="Clum A."/>
            <person name="Drula E."/>
            <person name="Henrissat B."/>
            <person name="Kohler A."/>
            <person name="Grigoriev I.V."/>
            <person name="Martin F.M."/>
            <person name="Hacquard S."/>
        </authorList>
    </citation>
    <scope>NUCLEOTIDE SEQUENCE</scope>
    <source>
        <strain evidence="1">MPI-CAGE-CH-0235</strain>
    </source>
</reference>
<name>A0A8K0SVS4_9HYPO</name>
<gene>
    <name evidence="1" type="ORF">B0I35DRAFT_426482</name>
</gene>
<evidence type="ECO:0000313" key="2">
    <source>
        <dbReference type="Proteomes" id="UP000813444"/>
    </source>
</evidence>
<protein>
    <submittedName>
        <fullName evidence="1">Uncharacterized protein</fullName>
    </submittedName>
</protein>
<keyword evidence="2" id="KW-1185">Reference proteome</keyword>
<dbReference type="AlphaFoldDB" id="A0A8K0SVS4"/>
<proteinExistence type="predicted"/>
<organism evidence="1 2">
    <name type="scientific">Stachybotrys elegans</name>
    <dbReference type="NCBI Taxonomy" id="80388"/>
    <lineage>
        <taxon>Eukaryota</taxon>
        <taxon>Fungi</taxon>
        <taxon>Dikarya</taxon>
        <taxon>Ascomycota</taxon>
        <taxon>Pezizomycotina</taxon>
        <taxon>Sordariomycetes</taxon>
        <taxon>Hypocreomycetidae</taxon>
        <taxon>Hypocreales</taxon>
        <taxon>Stachybotryaceae</taxon>
        <taxon>Stachybotrys</taxon>
    </lineage>
</organism>
<sequence length="108" mass="12055">MPAVREIFHPAPARQATGLARRILACLPRTLHDSSQGSQLTRMCLPCREEWPAISRYQPVRPGLTGRYSSFRDLGTQRPRHGAEPWPSSLSCVGRCGNPNYILILVMA</sequence>
<comment type="caution">
    <text evidence="1">The sequence shown here is derived from an EMBL/GenBank/DDBJ whole genome shotgun (WGS) entry which is preliminary data.</text>
</comment>
<dbReference type="EMBL" id="JAGPNK010000004">
    <property type="protein sequence ID" value="KAH7322792.1"/>
    <property type="molecule type" value="Genomic_DNA"/>
</dbReference>
<evidence type="ECO:0000313" key="1">
    <source>
        <dbReference type="EMBL" id="KAH7322792.1"/>
    </source>
</evidence>
<dbReference type="Proteomes" id="UP000813444">
    <property type="component" value="Unassembled WGS sequence"/>
</dbReference>
<accession>A0A8K0SVS4</accession>